<name>L9WXT5_9EURY</name>
<dbReference type="Proteomes" id="UP000011602">
    <property type="component" value="Unassembled WGS sequence"/>
</dbReference>
<evidence type="ECO:0000256" key="1">
    <source>
        <dbReference type="SAM" id="MobiDB-lite"/>
    </source>
</evidence>
<dbReference type="AlphaFoldDB" id="L9WXT5"/>
<reference evidence="2 3" key="1">
    <citation type="journal article" date="2014" name="PLoS Genet.">
        <title>Phylogenetically driven sequencing of extremely halophilic archaea reveals strategies for static and dynamic osmo-response.</title>
        <authorList>
            <person name="Becker E.A."/>
            <person name="Seitzer P.M."/>
            <person name="Tritt A."/>
            <person name="Larsen D."/>
            <person name="Krusor M."/>
            <person name="Yao A.I."/>
            <person name="Wu D."/>
            <person name="Madern D."/>
            <person name="Eisen J.A."/>
            <person name="Darling A.E."/>
            <person name="Facciotti M.T."/>
        </authorList>
    </citation>
    <scope>NUCLEOTIDE SEQUENCE [LARGE SCALE GENOMIC DNA]</scope>
    <source>
        <strain evidence="2 3">JCM 12255</strain>
    </source>
</reference>
<feature type="region of interest" description="Disordered" evidence="1">
    <location>
        <begin position="1"/>
        <end position="38"/>
    </location>
</feature>
<accession>L9WXT5</accession>
<sequence length="194" mass="20717">MLAGCSSGSDDGTTSGSSDSNGGDENTEESTTEVPDDLTAADVLAEDEVSGFVAEFEAGDENPITGTQIVHEEDFYLDEETSGVERYAVGDSIYIVHRGGCDVEDRGDSNEMNDAYVPAEPARGHSLEDVPVSHSTTVDGEAVYVIEPDELTTMYVSTETGYRVRMESGPSTVAEFHSWGETDPIEPPEEDCGI</sequence>
<feature type="compositionally biased region" description="Low complexity" evidence="1">
    <location>
        <begin position="1"/>
        <end position="24"/>
    </location>
</feature>
<evidence type="ECO:0000313" key="3">
    <source>
        <dbReference type="Proteomes" id="UP000011602"/>
    </source>
</evidence>
<protein>
    <submittedName>
        <fullName evidence="2">Uncharacterized protein</fullName>
    </submittedName>
</protein>
<gene>
    <name evidence="2" type="ORF">C493_13088</name>
</gene>
<proteinExistence type="predicted"/>
<evidence type="ECO:0000313" key="2">
    <source>
        <dbReference type="EMBL" id="ELY53986.1"/>
    </source>
</evidence>
<dbReference type="eggNOG" id="arCOG00151">
    <property type="taxonomic scope" value="Archaea"/>
</dbReference>
<dbReference type="STRING" id="1227499.C493_13088"/>
<comment type="caution">
    <text evidence="2">The sequence shown here is derived from an EMBL/GenBank/DDBJ whole genome shotgun (WGS) entry which is preliminary data.</text>
</comment>
<organism evidence="2 3">
    <name type="scientific">Natronolimnohabitans innermongolicus JCM 12255</name>
    <dbReference type="NCBI Taxonomy" id="1227499"/>
    <lineage>
        <taxon>Archaea</taxon>
        <taxon>Methanobacteriati</taxon>
        <taxon>Methanobacteriota</taxon>
        <taxon>Stenosarchaea group</taxon>
        <taxon>Halobacteria</taxon>
        <taxon>Halobacteriales</taxon>
        <taxon>Natrialbaceae</taxon>
        <taxon>Natronolimnohabitans</taxon>
    </lineage>
</organism>
<feature type="compositionally biased region" description="Acidic residues" evidence="1">
    <location>
        <begin position="25"/>
        <end position="36"/>
    </location>
</feature>
<keyword evidence="3" id="KW-1185">Reference proteome</keyword>
<dbReference type="EMBL" id="AOHZ01000061">
    <property type="protein sequence ID" value="ELY53986.1"/>
    <property type="molecule type" value="Genomic_DNA"/>
</dbReference>